<evidence type="ECO:0000256" key="1">
    <source>
        <dbReference type="SAM" id="MobiDB-lite"/>
    </source>
</evidence>
<protein>
    <recommendedName>
        <fullName evidence="2">Nuclear transport factor 2 domain-containing protein</fullName>
    </recommendedName>
</protein>
<keyword evidence="4" id="KW-1185">Reference proteome</keyword>
<feature type="compositionally biased region" description="Polar residues" evidence="1">
    <location>
        <begin position="95"/>
        <end position="128"/>
    </location>
</feature>
<feature type="region of interest" description="Disordered" evidence="1">
    <location>
        <begin position="1"/>
        <end position="35"/>
    </location>
</feature>
<dbReference type="Pfam" id="PF22602">
    <property type="entry name" value="NXF_NTF2"/>
    <property type="match status" value="1"/>
</dbReference>
<accession>A0A8H6ZWJ5</accession>
<dbReference type="AlphaFoldDB" id="A0A8H6ZWJ5"/>
<evidence type="ECO:0000259" key="2">
    <source>
        <dbReference type="Pfam" id="PF22602"/>
    </source>
</evidence>
<dbReference type="GeneID" id="59376187"/>
<gene>
    <name evidence="3" type="ORF">PC9H_006369</name>
</gene>
<comment type="caution">
    <text evidence="3">The sequence shown here is derived from an EMBL/GenBank/DDBJ whole genome shotgun (WGS) entry which is preliminary data.</text>
</comment>
<dbReference type="InterPro" id="IPR032710">
    <property type="entry name" value="NTF2-like_dom_sf"/>
</dbReference>
<dbReference type="VEuPathDB" id="FungiDB:PC9H_006369"/>
<evidence type="ECO:0000313" key="4">
    <source>
        <dbReference type="Proteomes" id="UP000623687"/>
    </source>
</evidence>
<feature type="region of interest" description="Disordered" evidence="1">
    <location>
        <begin position="206"/>
        <end position="237"/>
    </location>
</feature>
<organism evidence="3 4">
    <name type="scientific">Pleurotus ostreatus</name>
    <name type="common">Oyster mushroom</name>
    <name type="synonym">White-rot fungus</name>
    <dbReference type="NCBI Taxonomy" id="5322"/>
    <lineage>
        <taxon>Eukaryota</taxon>
        <taxon>Fungi</taxon>
        <taxon>Dikarya</taxon>
        <taxon>Basidiomycota</taxon>
        <taxon>Agaricomycotina</taxon>
        <taxon>Agaricomycetes</taxon>
        <taxon>Agaricomycetidae</taxon>
        <taxon>Agaricales</taxon>
        <taxon>Pleurotineae</taxon>
        <taxon>Pleurotaceae</taxon>
        <taxon>Pleurotus</taxon>
    </lineage>
</organism>
<feature type="compositionally biased region" description="Polar residues" evidence="1">
    <location>
        <begin position="1"/>
        <end position="11"/>
    </location>
</feature>
<dbReference type="Gene3D" id="3.10.450.50">
    <property type="match status" value="1"/>
</dbReference>
<feature type="region of interest" description="Disordered" evidence="1">
    <location>
        <begin position="460"/>
        <end position="481"/>
    </location>
</feature>
<evidence type="ECO:0000313" key="3">
    <source>
        <dbReference type="EMBL" id="KAF7430660.1"/>
    </source>
</evidence>
<feature type="region of interest" description="Disordered" evidence="1">
    <location>
        <begin position="309"/>
        <end position="336"/>
    </location>
</feature>
<dbReference type="SUPFAM" id="SSF54427">
    <property type="entry name" value="NTF2-like"/>
    <property type="match status" value="1"/>
</dbReference>
<reference evidence="3" key="1">
    <citation type="submission" date="2019-07" db="EMBL/GenBank/DDBJ databases">
        <authorList>
            <person name="Palmer J.M."/>
        </authorList>
    </citation>
    <scope>NUCLEOTIDE SEQUENCE</scope>
    <source>
        <strain evidence="3">PC9</strain>
    </source>
</reference>
<sequence length="481" mass="53352">MFRGPSSTQNGACRPHRGRGIWPNPTRRTHGEDTQPNEIIDKRRATVPPAIRTISTASKYTKPQWRGRGRGNPYLGRGRGARFGFAPALHFRGTPGSNESVSSTNSHLTQRPSLNSASDTPSLSNRDLATQDRTVRIRHGDHALRNDIASTLTTSPNFHITPGLSEDRPAKRRRIEEGQSASCFGETVSQLPAQHSHSFQGWIKRESLSPSPRPAVGRPDPTTPIKNEARSPSPPPAVRRLVTSGCTRYTPMPMNCRRLDPMYKFHRKEWALNEVAILKTKGLRTTRWLAREDGMVIEWSSRIPVWSDTLEPEVSPEPPPTPDIFSEPRRTHFDDCTNDTTALLKDLASQSQTQSALRQNERSNPLRSNSPQSLSPRDGAAGVTNLSAFTGDRLASRFEVDALVGSQTCAAEPASPLRERGLETMALAFLERFVQHFDDDRSGLLQGYHPDAFFSFRLHTSPDTPTSDPTSSILCSSDLTL</sequence>
<dbReference type="EMBL" id="JACETU010000004">
    <property type="protein sequence ID" value="KAF7430660.1"/>
    <property type="molecule type" value="Genomic_DNA"/>
</dbReference>
<proteinExistence type="predicted"/>
<feature type="compositionally biased region" description="Basic and acidic residues" evidence="1">
    <location>
        <begin position="326"/>
        <end position="335"/>
    </location>
</feature>
<name>A0A8H6ZWJ5_PLEOS</name>
<dbReference type="RefSeq" id="XP_036631938.1">
    <property type="nucleotide sequence ID" value="XM_036775919.1"/>
</dbReference>
<dbReference type="OrthoDB" id="3265156at2759"/>
<feature type="region of interest" description="Disordered" evidence="1">
    <location>
        <begin position="89"/>
        <end position="142"/>
    </location>
</feature>
<feature type="compositionally biased region" description="Basic and acidic residues" evidence="1">
    <location>
        <begin position="129"/>
        <end position="142"/>
    </location>
</feature>
<feature type="compositionally biased region" description="Polar residues" evidence="1">
    <location>
        <begin position="348"/>
        <end position="375"/>
    </location>
</feature>
<feature type="compositionally biased region" description="Low complexity" evidence="1">
    <location>
        <begin position="461"/>
        <end position="472"/>
    </location>
</feature>
<feature type="region of interest" description="Disordered" evidence="1">
    <location>
        <begin position="57"/>
        <end position="77"/>
    </location>
</feature>
<dbReference type="Proteomes" id="UP000623687">
    <property type="component" value="Unassembled WGS sequence"/>
</dbReference>
<dbReference type="InterPro" id="IPR002075">
    <property type="entry name" value="NTF2_dom"/>
</dbReference>
<feature type="region of interest" description="Disordered" evidence="1">
    <location>
        <begin position="348"/>
        <end position="381"/>
    </location>
</feature>
<feature type="domain" description="Nuclear transport factor 2" evidence="2">
    <location>
        <begin position="426"/>
        <end position="468"/>
    </location>
</feature>